<keyword evidence="3" id="KW-1185">Reference proteome</keyword>
<accession>R0LZH5</accession>
<feature type="region of interest" description="Disordered" evidence="1">
    <location>
        <begin position="104"/>
        <end position="158"/>
    </location>
</feature>
<feature type="compositionally biased region" description="Basic residues" evidence="1">
    <location>
        <begin position="109"/>
        <end position="120"/>
    </location>
</feature>
<name>R0LZH5_ANAPL</name>
<gene>
    <name evidence="2" type="ORF">Anapl_01168</name>
</gene>
<feature type="compositionally biased region" description="Basic and acidic residues" evidence="1">
    <location>
        <begin position="121"/>
        <end position="130"/>
    </location>
</feature>
<evidence type="ECO:0000313" key="3">
    <source>
        <dbReference type="Proteomes" id="UP000296049"/>
    </source>
</evidence>
<protein>
    <submittedName>
        <fullName evidence="2">Uncharacterized protein</fullName>
    </submittedName>
</protein>
<evidence type="ECO:0000256" key="1">
    <source>
        <dbReference type="SAM" id="MobiDB-lite"/>
    </source>
</evidence>
<dbReference type="AlphaFoldDB" id="R0LZH5"/>
<reference evidence="3" key="1">
    <citation type="journal article" date="2013" name="Nat. Genet.">
        <title>The duck genome and transcriptome provide insight into an avian influenza virus reservoir species.</title>
        <authorList>
            <person name="Huang Y."/>
            <person name="Li Y."/>
            <person name="Burt D.W."/>
            <person name="Chen H."/>
            <person name="Zhang Y."/>
            <person name="Qian W."/>
            <person name="Kim H."/>
            <person name="Gan S."/>
            <person name="Zhao Y."/>
            <person name="Li J."/>
            <person name="Yi K."/>
            <person name="Feng H."/>
            <person name="Zhu P."/>
            <person name="Li B."/>
            <person name="Liu Q."/>
            <person name="Fairley S."/>
            <person name="Magor K.E."/>
            <person name="Du Z."/>
            <person name="Hu X."/>
            <person name="Goodman L."/>
            <person name="Tafer H."/>
            <person name="Vignal A."/>
            <person name="Lee T."/>
            <person name="Kim K.W."/>
            <person name="Sheng Z."/>
            <person name="An Y."/>
            <person name="Searle S."/>
            <person name="Herrero J."/>
            <person name="Groenen M.A."/>
            <person name="Crooijmans R.P."/>
            <person name="Faraut T."/>
            <person name="Cai Q."/>
            <person name="Webster R.G."/>
            <person name="Aldridge J.R."/>
            <person name="Warren W.C."/>
            <person name="Bartschat S."/>
            <person name="Kehr S."/>
            <person name="Marz M."/>
            <person name="Stadler P.F."/>
            <person name="Smith J."/>
            <person name="Kraus R.H."/>
            <person name="Zhao Y."/>
            <person name="Ren L."/>
            <person name="Fei J."/>
            <person name="Morisson M."/>
            <person name="Kaiser P."/>
            <person name="Griffin D.K."/>
            <person name="Rao M."/>
            <person name="Pitel F."/>
            <person name="Wang J."/>
            <person name="Li N."/>
        </authorList>
    </citation>
    <scope>NUCLEOTIDE SEQUENCE [LARGE SCALE GENOMIC DNA]</scope>
</reference>
<organism evidence="2 3">
    <name type="scientific">Anas platyrhynchos</name>
    <name type="common">Mallard</name>
    <name type="synonym">Anas boschas</name>
    <dbReference type="NCBI Taxonomy" id="8839"/>
    <lineage>
        <taxon>Eukaryota</taxon>
        <taxon>Metazoa</taxon>
        <taxon>Chordata</taxon>
        <taxon>Craniata</taxon>
        <taxon>Vertebrata</taxon>
        <taxon>Euteleostomi</taxon>
        <taxon>Archelosauria</taxon>
        <taxon>Archosauria</taxon>
        <taxon>Dinosauria</taxon>
        <taxon>Saurischia</taxon>
        <taxon>Theropoda</taxon>
        <taxon>Coelurosauria</taxon>
        <taxon>Aves</taxon>
        <taxon>Neognathae</taxon>
        <taxon>Galloanserae</taxon>
        <taxon>Anseriformes</taxon>
        <taxon>Anatidae</taxon>
        <taxon>Anatinae</taxon>
        <taxon>Anas</taxon>
    </lineage>
</organism>
<dbReference type="Proteomes" id="UP000296049">
    <property type="component" value="Unassembled WGS sequence"/>
</dbReference>
<sequence length="501" mass="55348">MPRKKLVYETCRFPSKERHKGVKQEELADLSFEPCGKILVTSGRGTINRSRKRTPPLNLSASLPHRASDRVRRGTLAKMCARTAAAVRAMMMMMDSRMIPDAVTDSSKRERRLTKAMQKKTRTDSDKHDSATMSQDEPSLAHFHKSSSAGKCEGSNLPQSGGYKDVGTVTFASGSSQDRMSCILQHPLQSVAKSLLLLTMQNWFDREPVIKKHSVMNARHQSMRRKEHFLLSALVPVASSPHAEMHSRMDHGFECLDIDISAKSPISMSWAPLRAAGSSVAPIVDKLSEAVNARRWENACRKLCKSELPSFSTDTSQAPVKMLSALNQSAKCSYQNWLGQLSSWVLCKAVFTEAESAEGLASGQGRGSNWGRSESSEGRGYIYCQGKDRVPQNKGVAKLASLPLDVFFFAEVSQSAIGCHGSPLRMLTVAAHDTRQCTISFPHSDRQPYLGKEHFTFCQEIKTAACHRPRIKVPFLAALGSVCSRKEDNFLGVHVVPCYVG</sequence>
<dbReference type="EMBL" id="KB742659">
    <property type="protein sequence ID" value="EOB05843.1"/>
    <property type="molecule type" value="Genomic_DNA"/>
</dbReference>
<proteinExistence type="predicted"/>
<evidence type="ECO:0000313" key="2">
    <source>
        <dbReference type="EMBL" id="EOB05843.1"/>
    </source>
</evidence>